<reference evidence="3" key="1">
    <citation type="submission" date="2014-07" db="EMBL/GenBank/DDBJ databases">
        <authorList>
            <person name="Zhang J.E."/>
            <person name="Yang H."/>
            <person name="Guo J."/>
            <person name="Deng Z."/>
            <person name="Luo H."/>
            <person name="Luo M."/>
            <person name="Zhao B."/>
        </authorList>
    </citation>
    <scope>NUCLEOTIDE SEQUENCE</scope>
    <source>
        <strain evidence="3">AM4</strain>
    </source>
</reference>
<feature type="region of interest" description="Disordered" evidence="1">
    <location>
        <begin position="25"/>
        <end position="50"/>
    </location>
</feature>
<feature type="chain" id="PRO_5038880588" description="Prokaryotic membrane lipoprotein lipid attachment site profile" evidence="2">
    <location>
        <begin position="21"/>
        <end position="50"/>
    </location>
</feature>
<feature type="non-terminal residue" evidence="3">
    <location>
        <position position="50"/>
    </location>
</feature>
<gene>
    <name evidence="3" type="ORF">AAM4_1576</name>
</gene>
<evidence type="ECO:0008006" key="4">
    <source>
        <dbReference type="Google" id="ProtNLM"/>
    </source>
</evidence>
<proteinExistence type="predicted"/>
<name>A0A1L7RPG4_9ACTO</name>
<evidence type="ECO:0000256" key="1">
    <source>
        <dbReference type="SAM" id="MobiDB-lite"/>
    </source>
</evidence>
<dbReference type="AlphaFoldDB" id="A0A1L7RPG4"/>
<keyword evidence="2" id="KW-0732">Signal</keyword>
<evidence type="ECO:0000313" key="3">
    <source>
        <dbReference type="EMBL" id="CED91408.1"/>
    </source>
</evidence>
<dbReference type="PROSITE" id="PS51257">
    <property type="entry name" value="PROKAR_LIPOPROTEIN"/>
    <property type="match status" value="1"/>
</dbReference>
<sequence>MHARKTLHLTAAVALALAIAGCSTNTTNQSATDQTPASVESSAASVDGDV</sequence>
<dbReference type="EMBL" id="LK995505">
    <property type="protein sequence ID" value="CED91408.1"/>
    <property type="molecule type" value="Genomic_DNA"/>
</dbReference>
<protein>
    <recommendedName>
        <fullName evidence="4">Prokaryotic membrane lipoprotein lipid attachment site profile</fullName>
    </recommendedName>
</protein>
<feature type="compositionally biased region" description="Polar residues" evidence="1">
    <location>
        <begin position="25"/>
        <end position="44"/>
    </location>
</feature>
<accession>A0A1L7RPG4</accession>
<organism evidence="3">
    <name type="scientific">Actinomyces succiniciruminis</name>
    <dbReference type="NCBI Taxonomy" id="1522002"/>
    <lineage>
        <taxon>Bacteria</taxon>
        <taxon>Bacillati</taxon>
        <taxon>Actinomycetota</taxon>
        <taxon>Actinomycetes</taxon>
        <taxon>Actinomycetales</taxon>
        <taxon>Actinomycetaceae</taxon>
        <taxon>Actinomyces</taxon>
    </lineage>
</organism>
<evidence type="ECO:0000256" key="2">
    <source>
        <dbReference type="SAM" id="SignalP"/>
    </source>
</evidence>
<feature type="signal peptide" evidence="2">
    <location>
        <begin position="1"/>
        <end position="20"/>
    </location>
</feature>